<sequence>MSRSLAVAVTSAAVAGIAFAGVAPASAAPVSAAAWSRAKCIAVDKSIGQHKMAGDRYEGLAKKEAGKAHPDMDKVRQYNAKASDEFTIARAQELELQKQCRR</sequence>
<accession>A0A640UTX3</accession>
<evidence type="ECO:0000256" key="1">
    <source>
        <dbReference type="SAM" id="SignalP"/>
    </source>
</evidence>
<evidence type="ECO:0000313" key="2">
    <source>
        <dbReference type="EMBL" id="GFE37516.1"/>
    </source>
</evidence>
<proteinExistence type="predicted"/>
<keyword evidence="1" id="KW-0732">Signal</keyword>
<organism evidence="2 3">
    <name type="scientific">Streptomyces tubercidicus</name>
    <dbReference type="NCBI Taxonomy" id="47759"/>
    <lineage>
        <taxon>Bacteria</taxon>
        <taxon>Bacillati</taxon>
        <taxon>Actinomycetota</taxon>
        <taxon>Actinomycetes</taxon>
        <taxon>Kitasatosporales</taxon>
        <taxon>Streptomycetaceae</taxon>
        <taxon>Streptomyces</taxon>
    </lineage>
</organism>
<name>A0A640UTX3_9ACTN</name>
<feature type="chain" id="PRO_5039599008" description="Haemophore haem-binding domain-containing protein" evidence="1">
    <location>
        <begin position="21"/>
        <end position="102"/>
    </location>
</feature>
<evidence type="ECO:0000313" key="3">
    <source>
        <dbReference type="Proteomes" id="UP000431826"/>
    </source>
</evidence>
<dbReference type="EMBL" id="BLIR01000001">
    <property type="protein sequence ID" value="GFE37516.1"/>
    <property type="molecule type" value="Genomic_DNA"/>
</dbReference>
<dbReference type="GeneID" id="96283324"/>
<feature type="signal peptide" evidence="1">
    <location>
        <begin position="1"/>
        <end position="20"/>
    </location>
</feature>
<protein>
    <recommendedName>
        <fullName evidence="4">Haemophore haem-binding domain-containing protein</fullName>
    </recommendedName>
</protein>
<gene>
    <name evidence="2" type="ORF">Stube_21890</name>
</gene>
<reference evidence="2 3" key="1">
    <citation type="submission" date="2019-12" db="EMBL/GenBank/DDBJ databases">
        <title>Whole genome shotgun sequence of Streptomyces tubercidicus NBRC 13090.</title>
        <authorList>
            <person name="Ichikawa N."/>
            <person name="Kimura A."/>
            <person name="Kitahashi Y."/>
            <person name="Komaki H."/>
            <person name="Tamura T."/>
        </authorList>
    </citation>
    <scope>NUCLEOTIDE SEQUENCE [LARGE SCALE GENOMIC DNA]</scope>
    <source>
        <strain evidence="2 3">NBRC 13090</strain>
    </source>
</reference>
<evidence type="ECO:0008006" key="4">
    <source>
        <dbReference type="Google" id="ProtNLM"/>
    </source>
</evidence>
<dbReference type="RefSeq" id="WP_159743565.1">
    <property type="nucleotide sequence ID" value="NZ_BLIR01000001.1"/>
</dbReference>
<comment type="caution">
    <text evidence="2">The sequence shown here is derived from an EMBL/GenBank/DDBJ whole genome shotgun (WGS) entry which is preliminary data.</text>
</comment>
<dbReference type="OrthoDB" id="9983791at2"/>
<keyword evidence="3" id="KW-1185">Reference proteome</keyword>
<dbReference type="AlphaFoldDB" id="A0A640UTX3"/>
<dbReference type="Proteomes" id="UP000431826">
    <property type="component" value="Unassembled WGS sequence"/>
</dbReference>